<dbReference type="InterPro" id="IPR002110">
    <property type="entry name" value="Ankyrin_rpt"/>
</dbReference>
<dbReference type="EMBL" id="BKCN01000001">
    <property type="protein sequence ID" value="GER02659.1"/>
    <property type="molecule type" value="Genomic_DNA"/>
</dbReference>
<evidence type="ECO:0000313" key="2">
    <source>
        <dbReference type="Proteomes" id="UP000324996"/>
    </source>
</evidence>
<reference evidence="1 2" key="1">
    <citation type="submission" date="2019-09" db="EMBL/GenBank/DDBJ databases">
        <title>NBRP : Genome information of microbial organism related human and environment.</title>
        <authorList>
            <person name="Hattori M."/>
            <person name="Oshima K."/>
            <person name="Inaba H."/>
            <person name="Suda W."/>
            <person name="Sakamoto M."/>
            <person name="Iino T."/>
            <person name="Kitahara M."/>
            <person name="Oshida Y."/>
            <person name="Iida T."/>
            <person name="Kudo T."/>
            <person name="Itoh T."/>
            <person name="Ohkuma M."/>
        </authorList>
    </citation>
    <scope>NUCLEOTIDE SEQUENCE [LARGE SCALE GENOMIC DNA]</scope>
    <source>
        <strain evidence="1 2">Q-1</strain>
    </source>
</reference>
<accession>A0A5A7N6F7</accession>
<organism evidence="1 2">
    <name type="scientific">Iodidimonas nitroreducens</name>
    <dbReference type="NCBI Taxonomy" id="1236968"/>
    <lineage>
        <taxon>Bacteria</taxon>
        <taxon>Pseudomonadati</taxon>
        <taxon>Pseudomonadota</taxon>
        <taxon>Alphaproteobacteria</taxon>
        <taxon>Iodidimonadales</taxon>
        <taxon>Iodidimonadaceae</taxon>
        <taxon>Iodidimonas</taxon>
    </lineage>
</organism>
<evidence type="ECO:0000313" key="1">
    <source>
        <dbReference type="EMBL" id="GER02659.1"/>
    </source>
</evidence>
<proteinExistence type="predicted"/>
<keyword evidence="2" id="KW-1185">Reference proteome</keyword>
<dbReference type="AlphaFoldDB" id="A0A5A7N6F7"/>
<gene>
    <name evidence="1" type="ORF">JCM17846_03410</name>
</gene>
<name>A0A5A7N6F7_9PROT</name>
<protein>
    <submittedName>
        <fullName evidence="1">Uncharacterized protein</fullName>
    </submittedName>
</protein>
<dbReference type="Proteomes" id="UP000324996">
    <property type="component" value="Unassembled WGS sequence"/>
</dbReference>
<sequence>MLAALSRNGRVVSALLEAGADPDMPDYQGQTVFDIARNNRYRDIERLLESAG</sequence>
<dbReference type="Gene3D" id="1.25.40.20">
    <property type="entry name" value="Ankyrin repeat-containing domain"/>
    <property type="match status" value="1"/>
</dbReference>
<dbReference type="SUPFAM" id="SSF48403">
    <property type="entry name" value="Ankyrin repeat"/>
    <property type="match status" value="1"/>
</dbReference>
<dbReference type="InterPro" id="IPR036770">
    <property type="entry name" value="Ankyrin_rpt-contain_sf"/>
</dbReference>
<dbReference type="Pfam" id="PF13637">
    <property type="entry name" value="Ank_4"/>
    <property type="match status" value="1"/>
</dbReference>
<comment type="caution">
    <text evidence="1">The sequence shown here is derived from an EMBL/GenBank/DDBJ whole genome shotgun (WGS) entry which is preliminary data.</text>
</comment>
<dbReference type="RefSeq" id="WP_150006707.1">
    <property type="nucleotide sequence ID" value="NZ_BKCN01000001.1"/>
</dbReference>